<evidence type="ECO:0000313" key="1">
    <source>
        <dbReference type="EMBL" id="KAL2808020.1"/>
    </source>
</evidence>
<protein>
    <submittedName>
        <fullName evidence="1">Uncharacterized protein</fullName>
    </submittedName>
</protein>
<dbReference type="Proteomes" id="UP001610334">
    <property type="component" value="Unassembled WGS sequence"/>
</dbReference>
<sequence length="153" mass="17120">MSSPHSEAAQEVSSSDCIAELSLRLANAVQESKANTKPFDKPHCYKLRFGHTLFAFSTPILRALLTESPSSLGIDRFLSSIDQQRDTIAHVLERVSLRGLAQYLLRSPSDNGHEMGLSLLMVCYLLLKRWCCCLNSCFIGRLTVYFTDGVDEF</sequence>
<evidence type="ECO:0000313" key="2">
    <source>
        <dbReference type="Proteomes" id="UP001610334"/>
    </source>
</evidence>
<keyword evidence="2" id="KW-1185">Reference proteome</keyword>
<reference evidence="1 2" key="1">
    <citation type="submission" date="2024-07" db="EMBL/GenBank/DDBJ databases">
        <title>Section-level genome sequencing and comparative genomics of Aspergillus sections Usti and Cavernicolus.</title>
        <authorList>
            <consortium name="Lawrence Berkeley National Laboratory"/>
            <person name="Nybo J.L."/>
            <person name="Vesth T.C."/>
            <person name="Theobald S."/>
            <person name="Frisvad J.C."/>
            <person name="Larsen T.O."/>
            <person name="Kjaerboelling I."/>
            <person name="Rothschild-Mancinelli K."/>
            <person name="Lyhne E.K."/>
            <person name="Kogle M.E."/>
            <person name="Barry K."/>
            <person name="Clum A."/>
            <person name="Na H."/>
            <person name="Ledsgaard L."/>
            <person name="Lin J."/>
            <person name="Lipzen A."/>
            <person name="Kuo A."/>
            <person name="Riley R."/>
            <person name="Mondo S."/>
            <person name="Labutti K."/>
            <person name="Haridas S."/>
            <person name="Pangalinan J."/>
            <person name="Salamov A.A."/>
            <person name="Simmons B.A."/>
            <person name="Magnuson J.K."/>
            <person name="Chen J."/>
            <person name="Drula E."/>
            <person name="Henrissat B."/>
            <person name="Wiebenga A."/>
            <person name="Lubbers R.J."/>
            <person name="Gomes A.C."/>
            <person name="Makela M.R."/>
            <person name="Stajich J."/>
            <person name="Grigoriev I.V."/>
            <person name="Mortensen U.H."/>
            <person name="De Vries R.P."/>
            <person name="Baker S.E."/>
            <person name="Andersen M.R."/>
        </authorList>
    </citation>
    <scope>NUCLEOTIDE SEQUENCE [LARGE SCALE GENOMIC DNA]</scope>
    <source>
        <strain evidence="1 2">CBS 588.65</strain>
    </source>
</reference>
<organism evidence="1 2">
    <name type="scientific">Aspergillus granulosus</name>
    <dbReference type="NCBI Taxonomy" id="176169"/>
    <lineage>
        <taxon>Eukaryota</taxon>
        <taxon>Fungi</taxon>
        <taxon>Dikarya</taxon>
        <taxon>Ascomycota</taxon>
        <taxon>Pezizomycotina</taxon>
        <taxon>Eurotiomycetes</taxon>
        <taxon>Eurotiomycetidae</taxon>
        <taxon>Eurotiales</taxon>
        <taxon>Aspergillaceae</taxon>
        <taxon>Aspergillus</taxon>
        <taxon>Aspergillus subgen. Nidulantes</taxon>
    </lineage>
</organism>
<accession>A0ABR4GY91</accession>
<name>A0ABR4GY91_9EURO</name>
<proteinExistence type="predicted"/>
<comment type="caution">
    <text evidence="1">The sequence shown here is derived from an EMBL/GenBank/DDBJ whole genome shotgun (WGS) entry which is preliminary data.</text>
</comment>
<dbReference type="EMBL" id="JBFXLT010000124">
    <property type="protein sequence ID" value="KAL2808020.1"/>
    <property type="molecule type" value="Genomic_DNA"/>
</dbReference>
<gene>
    <name evidence="1" type="ORF">BJX63DRAFT_55123</name>
</gene>